<keyword evidence="1" id="KW-0472">Membrane</keyword>
<gene>
    <name evidence="2" type="ORF">EMLJLAPB_00145</name>
</gene>
<dbReference type="Proteomes" id="UP000634805">
    <property type="component" value="Unassembled WGS sequence"/>
</dbReference>
<sequence length="66" mass="7466">MIVNSTSWFVGHYHLMGSTGTGKMKNVRSLFENCRIRKKIKKIKNGCTVYIKIVILLQLTAMPVAP</sequence>
<dbReference type="AlphaFoldDB" id="A0A811T757"/>
<dbReference type="EMBL" id="CAJHIS010000002">
    <property type="protein sequence ID" value="CAD6491433.1"/>
    <property type="molecule type" value="Genomic_DNA"/>
</dbReference>
<reference evidence="2" key="1">
    <citation type="submission" date="2020-10" db="EMBL/GenBank/DDBJ databases">
        <authorList>
            <person name="Hahn C.J."/>
            <person name="Laso-Perez R."/>
            <person name="Vulcano F."/>
            <person name="Vaziourakis K.-M."/>
            <person name="Stokke R."/>
            <person name="Steen I.H."/>
            <person name="Teske A."/>
            <person name="Boetius A."/>
            <person name="Liebeke M."/>
            <person name="Amann R."/>
            <person name="Knittel K."/>
        </authorList>
    </citation>
    <scope>NUCLEOTIDE SEQUENCE</scope>
    <source>
        <strain evidence="2">Gfbio:e3339647-f889-4370-9287-4fb5cb688e4c:AG392D22_GoMArc1</strain>
    </source>
</reference>
<name>A0A811T757_9EURY</name>
<evidence type="ECO:0000256" key="1">
    <source>
        <dbReference type="SAM" id="Phobius"/>
    </source>
</evidence>
<organism evidence="2 3">
    <name type="scientific">Candidatus Argoarchaeum ethanivorans</name>
    <dbReference type="NCBI Taxonomy" id="2608793"/>
    <lineage>
        <taxon>Archaea</taxon>
        <taxon>Methanobacteriati</taxon>
        <taxon>Methanobacteriota</taxon>
        <taxon>Stenosarchaea group</taxon>
        <taxon>Methanomicrobia</taxon>
        <taxon>Methanosarcinales</taxon>
        <taxon>Methanosarcinales incertae sedis</taxon>
        <taxon>GOM Arc I cluster</taxon>
        <taxon>Candidatus Argoarchaeum</taxon>
    </lineage>
</organism>
<evidence type="ECO:0000313" key="3">
    <source>
        <dbReference type="Proteomes" id="UP000634805"/>
    </source>
</evidence>
<proteinExistence type="predicted"/>
<evidence type="ECO:0000313" key="2">
    <source>
        <dbReference type="EMBL" id="CAD6491433.1"/>
    </source>
</evidence>
<accession>A0A811T757</accession>
<protein>
    <submittedName>
        <fullName evidence="2">Uncharacterized protein</fullName>
    </submittedName>
</protein>
<feature type="transmembrane region" description="Helical" evidence="1">
    <location>
        <begin position="47"/>
        <end position="65"/>
    </location>
</feature>
<comment type="caution">
    <text evidence="2">The sequence shown here is derived from an EMBL/GenBank/DDBJ whole genome shotgun (WGS) entry which is preliminary data.</text>
</comment>
<keyword evidence="1" id="KW-1133">Transmembrane helix</keyword>
<keyword evidence="1" id="KW-0812">Transmembrane</keyword>